<dbReference type="InterPro" id="IPR027417">
    <property type="entry name" value="P-loop_NTPase"/>
</dbReference>
<sequence>MRVIAIGCEHTGKTTLLEGLMKWGDERGIHHHLDDHFSIPDRQFLKKEEQEEMVRLSPVLKERFQRFQVVYHVRLINHYEHILLGGFHIEEDIYGPLYYYPGRKSAHPPEYYEAEFPPDAILVLLTARPEVIEKRMRETPHDRPIVPAGDIPMVLEKFEQAYRASWVHHKIRIDTSDLAPAQLLQKFLDTSVPHLNTRDLLTRMAGATGLK</sequence>
<gene>
    <name evidence="1" type="ORF">A3F84_09030</name>
</gene>
<dbReference type="AlphaFoldDB" id="A0A1F6CYW5"/>
<dbReference type="Gene3D" id="3.40.50.300">
    <property type="entry name" value="P-loop containing nucleotide triphosphate hydrolases"/>
    <property type="match status" value="1"/>
</dbReference>
<protein>
    <recommendedName>
        <fullName evidence="3">NadR/Ttd14 AAA domain-containing protein</fullName>
    </recommendedName>
</protein>
<dbReference type="EMBL" id="MFKF01000104">
    <property type="protein sequence ID" value="OGG54364.1"/>
    <property type="molecule type" value="Genomic_DNA"/>
</dbReference>
<evidence type="ECO:0000313" key="2">
    <source>
        <dbReference type="Proteomes" id="UP000178606"/>
    </source>
</evidence>
<evidence type="ECO:0000313" key="1">
    <source>
        <dbReference type="EMBL" id="OGG54364.1"/>
    </source>
</evidence>
<dbReference type="SUPFAM" id="SSF52540">
    <property type="entry name" value="P-loop containing nucleoside triphosphate hydrolases"/>
    <property type="match status" value="1"/>
</dbReference>
<dbReference type="Proteomes" id="UP000178606">
    <property type="component" value="Unassembled WGS sequence"/>
</dbReference>
<evidence type="ECO:0008006" key="3">
    <source>
        <dbReference type="Google" id="ProtNLM"/>
    </source>
</evidence>
<comment type="caution">
    <text evidence="1">The sequence shown here is derived from an EMBL/GenBank/DDBJ whole genome shotgun (WGS) entry which is preliminary data.</text>
</comment>
<reference evidence="1 2" key="1">
    <citation type="journal article" date="2016" name="Nat. Commun.">
        <title>Thousands of microbial genomes shed light on interconnected biogeochemical processes in an aquifer system.</title>
        <authorList>
            <person name="Anantharaman K."/>
            <person name="Brown C.T."/>
            <person name="Hug L.A."/>
            <person name="Sharon I."/>
            <person name="Castelle C.J."/>
            <person name="Probst A.J."/>
            <person name="Thomas B.C."/>
            <person name="Singh A."/>
            <person name="Wilkins M.J."/>
            <person name="Karaoz U."/>
            <person name="Brodie E.L."/>
            <person name="Williams K.H."/>
            <person name="Hubbard S.S."/>
            <person name="Banfield J.F."/>
        </authorList>
    </citation>
    <scope>NUCLEOTIDE SEQUENCE [LARGE SCALE GENOMIC DNA]</scope>
    <source>
        <strain evidence="2">RIFCSPLOWO2_12_FULL_64_10</strain>
    </source>
</reference>
<proteinExistence type="predicted"/>
<name>A0A1F6CYW5_HANXR</name>
<accession>A0A1F6CYW5</accession>
<organism evidence="1 2">
    <name type="scientific">Handelsmanbacteria sp. (strain RIFCSPLOWO2_12_FULL_64_10)</name>
    <dbReference type="NCBI Taxonomy" id="1817868"/>
    <lineage>
        <taxon>Bacteria</taxon>
        <taxon>Candidatus Handelsmaniibacteriota</taxon>
    </lineage>
</organism>